<proteinExistence type="predicted"/>
<dbReference type="Proteomes" id="UP001500731">
    <property type="component" value="Unassembled WGS sequence"/>
</dbReference>
<organism evidence="9 10">
    <name type="scientific">Microbacterium panaciterrae</name>
    <dbReference type="NCBI Taxonomy" id="985759"/>
    <lineage>
        <taxon>Bacteria</taxon>
        <taxon>Bacillati</taxon>
        <taxon>Actinomycetota</taxon>
        <taxon>Actinomycetes</taxon>
        <taxon>Micrococcales</taxon>
        <taxon>Microbacteriaceae</taxon>
        <taxon>Microbacterium</taxon>
    </lineage>
</organism>
<evidence type="ECO:0000256" key="2">
    <source>
        <dbReference type="ARBA" id="ARBA00022723"/>
    </source>
</evidence>
<keyword evidence="4" id="KW-0186">Copper</keyword>
<evidence type="ECO:0000256" key="7">
    <source>
        <dbReference type="SAM" id="SignalP"/>
    </source>
</evidence>
<keyword evidence="6" id="KW-1133">Transmembrane helix</keyword>
<accession>A0ABP8PUR5</accession>
<evidence type="ECO:0000259" key="8">
    <source>
        <dbReference type="Pfam" id="PF04234"/>
    </source>
</evidence>
<evidence type="ECO:0000256" key="6">
    <source>
        <dbReference type="SAM" id="Phobius"/>
    </source>
</evidence>
<keyword evidence="10" id="KW-1185">Reference proteome</keyword>
<dbReference type="SUPFAM" id="SSF81296">
    <property type="entry name" value="E set domains"/>
    <property type="match status" value="1"/>
</dbReference>
<evidence type="ECO:0000256" key="3">
    <source>
        <dbReference type="ARBA" id="ARBA00022729"/>
    </source>
</evidence>
<evidence type="ECO:0000313" key="10">
    <source>
        <dbReference type="Proteomes" id="UP001500731"/>
    </source>
</evidence>
<keyword evidence="6" id="KW-0812">Transmembrane</keyword>
<feature type="chain" id="PRO_5047162307" description="CopC domain-containing protein" evidence="7">
    <location>
        <begin position="28"/>
        <end position="194"/>
    </location>
</feature>
<dbReference type="PANTHER" id="PTHR34820">
    <property type="entry name" value="INNER MEMBRANE PROTEIN YEBZ"/>
    <property type="match status" value="1"/>
</dbReference>
<name>A0ABP8PUR5_9MICO</name>
<feature type="region of interest" description="Disordered" evidence="5">
    <location>
        <begin position="131"/>
        <end position="157"/>
    </location>
</feature>
<comment type="subcellular location">
    <subcellularLocation>
        <location evidence="1">Cell envelope</location>
    </subcellularLocation>
</comment>
<protein>
    <recommendedName>
        <fullName evidence="8">CopC domain-containing protein</fullName>
    </recommendedName>
</protein>
<dbReference type="InterPro" id="IPR032694">
    <property type="entry name" value="CopC/D"/>
</dbReference>
<feature type="signal peptide" evidence="7">
    <location>
        <begin position="1"/>
        <end position="27"/>
    </location>
</feature>
<dbReference type="InterPro" id="IPR014756">
    <property type="entry name" value="Ig_E-set"/>
</dbReference>
<evidence type="ECO:0000256" key="1">
    <source>
        <dbReference type="ARBA" id="ARBA00004196"/>
    </source>
</evidence>
<keyword evidence="3 7" id="KW-0732">Signal</keyword>
<dbReference type="Pfam" id="PF04234">
    <property type="entry name" value="CopC"/>
    <property type="match status" value="1"/>
</dbReference>
<dbReference type="PANTHER" id="PTHR34820:SF4">
    <property type="entry name" value="INNER MEMBRANE PROTEIN YEBZ"/>
    <property type="match status" value="1"/>
</dbReference>
<gene>
    <name evidence="9" type="ORF">GCM10023171_36670</name>
</gene>
<dbReference type="Gene3D" id="2.60.40.1220">
    <property type="match status" value="1"/>
</dbReference>
<dbReference type="InterPro" id="IPR014755">
    <property type="entry name" value="Cu-Rt/internalin_Ig-like"/>
</dbReference>
<keyword evidence="6" id="KW-0472">Membrane</keyword>
<sequence>MRIRTRLTALAAALGVGVVLATAGASAASAHDTLEQTDPAANSTVKTLDAVTLTFSADPLGADGAAVIQVIGPDKKYYETACPDLNGPAVSSPVTPGAAGTYEVLWRVVSSDGHPISGSYTFTYAPDGSTATTTTGSAAPKCGPAGSATTAPDAPAATAGGDSGLWIGLGIGTVVLVGVGVGAWALARGRKNED</sequence>
<feature type="domain" description="CopC" evidence="8">
    <location>
        <begin position="31"/>
        <end position="123"/>
    </location>
</feature>
<evidence type="ECO:0000313" key="9">
    <source>
        <dbReference type="EMBL" id="GAA4491925.1"/>
    </source>
</evidence>
<dbReference type="InterPro" id="IPR007348">
    <property type="entry name" value="CopC_dom"/>
</dbReference>
<feature type="transmembrane region" description="Helical" evidence="6">
    <location>
        <begin position="165"/>
        <end position="187"/>
    </location>
</feature>
<evidence type="ECO:0000256" key="5">
    <source>
        <dbReference type="SAM" id="MobiDB-lite"/>
    </source>
</evidence>
<comment type="caution">
    <text evidence="9">The sequence shown here is derived from an EMBL/GenBank/DDBJ whole genome shotgun (WGS) entry which is preliminary data.</text>
</comment>
<dbReference type="RefSeq" id="WP_345188940.1">
    <property type="nucleotide sequence ID" value="NZ_BAABGP010000026.1"/>
</dbReference>
<reference evidence="10" key="1">
    <citation type="journal article" date="2019" name="Int. J. Syst. Evol. Microbiol.">
        <title>The Global Catalogue of Microorganisms (GCM) 10K type strain sequencing project: providing services to taxonomists for standard genome sequencing and annotation.</title>
        <authorList>
            <consortium name="The Broad Institute Genomics Platform"/>
            <consortium name="The Broad Institute Genome Sequencing Center for Infectious Disease"/>
            <person name="Wu L."/>
            <person name="Ma J."/>
        </authorList>
    </citation>
    <scope>NUCLEOTIDE SEQUENCE [LARGE SCALE GENOMIC DNA]</scope>
    <source>
        <strain evidence="10">JCM 17839</strain>
    </source>
</reference>
<dbReference type="EMBL" id="BAABGP010000026">
    <property type="protein sequence ID" value="GAA4491925.1"/>
    <property type="molecule type" value="Genomic_DNA"/>
</dbReference>
<keyword evidence="2" id="KW-0479">Metal-binding</keyword>
<evidence type="ECO:0000256" key="4">
    <source>
        <dbReference type="ARBA" id="ARBA00023008"/>
    </source>
</evidence>